<dbReference type="EMBL" id="WSTB01000009">
    <property type="protein sequence ID" value="MWB95827.1"/>
    <property type="molecule type" value="Genomic_DNA"/>
</dbReference>
<gene>
    <name evidence="2" type="ORF">GON26_15785</name>
</gene>
<evidence type="ECO:0000256" key="1">
    <source>
        <dbReference type="SAM" id="Phobius"/>
    </source>
</evidence>
<evidence type="ECO:0008006" key="4">
    <source>
        <dbReference type="Google" id="ProtNLM"/>
    </source>
</evidence>
<feature type="transmembrane region" description="Helical" evidence="1">
    <location>
        <begin position="86"/>
        <end position="105"/>
    </location>
</feature>
<proteinExistence type="predicted"/>
<dbReference type="AlphaFoldDB" id="A0A6I4NXR5"/>
<organism evidence="2 3">
    <name type="scientific">Flavobacterium hydrocarbonoxydans</name>
    <dbReference type="NCBI Taxonomy" id="2683249"/>
    <lineage>
        <taxon>Bacteria</taxon>
        <taxon>Pseudomonadati</taxon>
        <taxon>Bacteroidota</taxon>
        <taxon>Flavobacteriia</taxon>
        <taxon>Flavobacteriales</taxon>
        <taxon>Flavobacteriaceae</taxon>
        <taxon>Flavobacterium</taxon>
    </lineage>
</organism>
<comment type="caution">
    <text evidence="2">The sequence shown here is derived from an EMBL/GenBank/DDBJ whole genome shotgun (WGS) entry which is preliminary data.</text>
</comment>
<keyword evidence="1" id="KW-1133">Transmembrane helix</keyword>
<evidence type="ECO:0000313" key="2">
    <source>
        <dbReference type="EMBL" id="MWB95827.1"/>
    </source>
</evidence>
<sequence>MIHENSQRRIPLVLQCFLLILLVKRSIVISRYPELHFFFLGALFSTILALICSLFKIKASLHMIAISGLAIFVIGLNMHLQMHNPYWAAFLIMLTGIVASSRLVMEAHSNNELVIGTAIGIIPQLLFLYLWL</sequence>
<reference evidence="2 3" key="1">
    <citation type="submission" date="2019-12" db="EMBL/GenBank/DDBJ databases">
        <authorList>
            <person name="Kim Y.S."/>
        </authorList>
    </citation>
    <scope>NUCLEOTIDE SEQUENCE [LARGE SCALE GENOMIC DNA]</scope>
    <source>
        <strain evidence="2 3">GA093</strain>
    </source>
</reference>
<evidence type="ECO:0000313" key="3">
    <source>
        <dbReference type="Proteomes" id="UP000471501"/>
    </source>
</evidence>
<keyword evidence="3" id="KW-1185">Reference proteome</keyword>
<feature type="transmembrane region" description="Helical" evidence="1">
    <location>
        <begin position="35"/>
        <end position="54"/>
    </location>
</feature>
<keyword evidence="1" id="KW-0472">Membrane</keyword>
<dbReference type="Proteomes" id="UP000471501">
    <property type="component" value="Unassembled WGS sequence"/>
</dbReference>
<feature type="transmembrane region" description="Helical" evidence="1">
    <location>
        <begin position="112"/>
        <end position="131"/>
    </location>
</feature>
<keyword evidence="1" id="KW-0812">Transmembrane</keyword>
<protein>
    <recommendedName>
        <fullName evidence="4">PAP2 superfamily protein</fullName>
    </recommendedName>
</protein>
<name>A0A6I4NXR5_9FLAO</name>
<accession>A0A6I4NXR5</accession>
<feature type="transmembrane region" description="Helical" evidence="1">
    <location>
        <begin position="61"/>
        <end position="80"/>
    </location>
</feature>